<feature type="active site" description="Proton donor" evidence="8">
    <location>
        <position position="55"/>
    </location>
</feature>
<dbReference type="Gene3D" id="3.40.140.10">
    <property type="entry name" value="Cytidine Deaminase, domain 2"/>
    <property type="match status" value="1"/>
</dbReference>
<dbReference type="InterPro" id="IPR058535">
    <property type="entry name" value="MafB19-deam"/>
</dbReference>
<evidence type="ECO:0000256" key="5">
    <source>
        <dbReference type="ARBA" id="ARBA00022801"/>
    </source>
</evidence>
<feature type="domain" description="CMP/dCMP-type deaminase" evidence="9">
    <location>
        <begin position="2"/>
        <end position="112"/>
    </location>
</feature>
<comment type="caution">
    <text evidence="11">The sequence shown here is derived from an EMBL/GenBank/DDBJ whole genome shotgun (WGS) entry which is preliminary data.</text>
</comment>
<dbReference type="PANTHER" id="PTHR11079">
    <property type="entry name" value="CYTOSINE DEAMINASE FAMILY MEMBER"/>
    <property type="match status" value="1"/>
</dbReference>
<evidence type="ECO:0000313" key="11">
    <source>
        <dbReference type="EMBL" id="OUM19482.1"/>
    </source>
</evidence>
<keyword evidence="12" id="KW-1185">Reference proteome</keyword>
<evidence type="ECO:0000256" key="3">
    <source>
        <dbReference type="ARBA" id="ARBA00022694"/>
    </source>
</evidence>
<evidence type="ECO:0000256" key="4">
    <source>
        <dbReference type="ARBA" id="ARBA00022723"/>
    </source>
</evidence>
<dbReference type="InterPro" id="IPR016193">
    <property type="entry name" value="Cytidine_deaminase-like"/>
</dbReference>
<dbReference type="Pfam" id="PF14437">
    <property type="entry name" value="MafB19-deam"/>
    <property type="match status" value="1"/>
</dbReference>
<dbReference type="GO" id="GO:0002100">
    <property type="term" value="P:tRNA wobble adenosine to inosine editing"/>
    <property type="evidence" value="ECO:0007669"/>
    <property type="project" value="UniProtKB-UniRule"/>
</dbReference>
<reference evidence="11 12" key="1">
    <citation type="submission" date="2017-05" db="EMBL/GenBank/DDBJ databases">
        <title>Butyricicoccus porcorum sp. nov. a butyrate-producing bacterium from the swine intestinal tract.</title>
        <authorList>
            <person name="Trachsel J."/>
            <person name="Humphrey S."/>
            <person name="Allen H.K."/>
        </authorList>
    </citation>
    <scope>NUCLEOTIDE SEQUENCE [LARGE SCALE GENOMIC DNA]</scope>
    <source>
        <strain evidence="11">BB10</strain>
    </source>
</reference>
<dbReference type="GO" id="GO:0008270">
    <property type="term" value="F:zinc ion binding"/>
    <property type="evidence" value="ECO:0007669"/>
    <property type="project" value="UniProtKB-UniRule"/>
</dbReference>
<dbReference type="PANTHER" id="PTHR11079:SF202">
    <property type="entry name" value="TRNA-SPECIFIC ADENOSINE DEAMINASE"/>
    <property type="match status" value="1"/>
</dbReference>
<dbReference type="RefSeq" id="WP_087022384.1">
    <property type="nucleotide sequence ID" value="NZ_CP178353.1"/>
</dbReference>
<evidence type="ECO:0000256" key="1">
    <source>
        <dbReference type="ARBA" id="ARBA00010669"/>
    </source>
</evidence>
<name>A0A252F1A1_9FIRM</name>
<comment type="function">
    <text evidence="8">Catalyzes the deamination of adenosine to inosine at the wobble position 34 of tRNA(Arg2).</text>
</comment>
<evidence type="ECO:0000256" key="2">
    <source>
        <dbReference type="ARBA" id="ARBA00011738"/>
    </source>
</evidence>
<keyword evidence="3 8" id="KW-0819">tRNA processing</keyword>
<comment type="cofactor">
    <cofactor evidence="8">
        <name>Zn(2+)</name>
        <dbReference type="ChEBI" id="CHEBI:29105"/>
    </cofactor>
    <text evidence="8">Binds 1 zinc ion per subunit.</text>
</comment>
<feature type="binding site" evidence="8">
    <location>
        <position position="86"/>
    </location>
    <ligand>
        <name>Zn(2+)</name>
        <dbReference type="ChEBI" id="CHEBI:29105"/>
        <note>catalytic</note>
    </ligand>
</feature>
<dbReference type="PROSITE" id="PS51747">
    <property type="entry name" value="CYT_DCMP_DEAMINASES_2"/>
    <property type="match status" value="1"/>
</dbReference>
<dbReference type="InterPro" id="IPR016192">
    <property type="entry name" value="APOBEC/CMP_deaminase_Zn-bd"/>
</dbReference>
<dbReference type="PROSITE" id="PS00903">
    <property type="entry name" value="CYT_DCMP_DEAMINASES_1"/>
    <property type="match status" value="1"/>
</dbReference>
<evidence type="ECO:0000256" key="6">
    <source>
        <dbReference type="ARBA" id="ARBA00022833"/>
    </source>
</evidence>
<keyword evidence="6 8" id="KW-0862">Zinc</keyword>
<dbReference type="AlphaFoldDB" id="A0A252F1A1"/>
<dbReference type="GO" id="GO:0052717">
    <property type="term" value="F:tRNA-specific adenosine-34 deaminase activity"/>
    <property type="evidence" value="ECO:0007669"/>
    <property type="project" value="UniProtKB-UniRule"/>
</dbReference>
<dbReference type="InterPro" id="IPR028883">
    <property type="entry name" value="tRNA_aden_deaminase"/>
</dbReference>
<comment type="catalytic activity">
    <reaction evidence="7 8">
        <text>adenosine(34) in tRNA + H2O + H(+) = inosine(34) in tRNA + NH4(+)</text>
        <dbReference type="Rhea" id="RHEA:43168"/>
        <dbReference type="Rhea" id="RHEA-COMP:10373"/>
        <dbReference type="Rhea" id="RHEA-COMP:10374"/>
        <dbReference type="ChEBI" id="CHEBI:15377"/>
        <dbReference type="ChEBI" id="CHEBI:15378"/>
        <dbReference type="ChEBI" id="CHEBI:28938"/>
        <dbReference type="ChEBI" id="CHEBI:74411"/>
        <dbReference type="ChEBI" id="CHEBI:82852"/>
        <dbReference type="EC" id="3.5.4.33"/>
    </reaction>
</comment>
<proteinExistence type="inferred from homology"/>
<evidence type="ECO:0000256" key="7">
    <source>
        <dbReference type="ARBA" id="ARBA00048045"/>
    </source>
</evidence>
<dbReference type="HAMAP" id="MF_00972">
    <property type="entry name" value="tRNA_aden_deaminase"/>
    <property type="match status" value="1"/>
</dbReference>
<dbReference type="SUPFAM" id="SSF53927">
    <property type="entry name" value="Cytidine deaminase-like"/>
    <property type="match status" value="1"/>
</dbReference>
<dbReference type="Proteomes" id="UP000194903">
    <property type="component" value="Unassembled WGS sequence"/>
</dbReference>
<dbReference type="CDD" id="cd01285">
    <property type="entry name" value="nucleoside_deaminase"/>
    <property type="match status" value="1"/>
</dbReference>
<dbReference type="OrthoDB" id="9802676at2"/>
<dbReference type="EC" id="3.5.4.33" evidence="8"/>
<evidence type="ECO:0000313" key="12">
    <source>
        <dbReference type="Proteomes" id="UP000194903"/>
    </source>
</evidence>
<feature type="binding site" evidence="8">
    <location>
        <position position="83"/>
    </location>
    <ligand>
        <name>Zn(2+)</name>
        <dbReference type="ChEBI" id="CHEBI:29105"/>
        <note>catalytic</note>
    </ligand>
</feature>
<comment type="subunit">
    <text evidence="2 8">Homodimer.</text>
</comment>
<sequence>MTEQEKYMKAALRLAKKSAEEGEVPVGCVVVCDGKIVGRGRNRRETKKTALSHAEIEAIGKACKKLGGWRLHRCDLYVTLEPCPMCAGAIINARIKTVYYGADDPKAGSCGSLINLFDVAYNHKPDIVRGLMKDECAGVLTDFFRALRKKRKEERRLLREQSGDALQNPETEEVK</sequence>
<keyword evidence="4 8" id="KW-0479">Metal-binding</keyword>
<comment type="similarity">
    <text evidence="1">Belongs to the cytidine and deoxycytidylate deaminase family. ADAT2 subfamily.</text>
</comment>
<feature type="binding site" evidence="8">
    <location>
        <position position="53"/>
    </location>
    <ligand>
        <name>Zn(2+)</name>
        <dbReference type="ChEBI" id="CHEBI:29105"/>
        <note>catalytic</note>
    </ligand>
</feature>
<dbReference type="EMBL" id="NHOC01000026">
    <property type="protein sequence ID" value="OUM19274.1"/>
    <property type="molecule type" value="Genomic_DNA"/>
</dbReference>
<dbReference type="FunFam" id="3.40.140.10:FF:000005">
    <property type="entry name" value="tRNA-specific adenosine deaminase"/>
    <property type="match status" value="1"/>
</dbReference>
<dbReference type="InterPro" id="IPR002125">
    <property type="entry name" value="CMP_dCMP_dom"/>
</dbReference>
<protein>
    <recommendedName>
        <fullName evidence="8">tRNA-specific adenosine deaminase</fullName>
        <ecNumber evidence="8">3.5.4.33</ecNumber>
    </recommendedName>
</protein>
<evidence type="ECO:0000259" key="9">
    <source>
        <dbReference type="PROSITE" id="PS51747"/>
    </source>
</evidence>
<evidence type="ECO:0000313" key="10">
    <source>
        <dbReference type="EMBL" id="OUM19274.1"/>
    </source>
</evidence>
<gene>
    <name evidence="8" type="primary">tadA</name>
    <name evidence="11" type="ORF">CBW42_13050</name>
    <name evidence="10" type="ORF">CBW42_14245</name>
</gene>
<evidence type="ECO:0000256" key="8">
    <source>
        <dbReference type="HAMAP-Rule" id="MF_00972"/>
    </source>
</evidence>
<accession>A0A252F1A1</accession>
<dbReference type="NCBIfam" id="NF008113">
    <property type="entry name" value="PRK10860.1"/>
    <property type="match status" value="1"/>
</dbReference>
<keyword evidence="5 8" id="KW-0378">Hydrolase</keyword>
<organism evidence="11 12">
    <name type="scientific">Butyricicoccus porcorum</name>
    <dbReference type="NCBI Taxonomy" id="1945634"/>
    <lineage>
        <taxon>Bacteria</taxon>
        <taxon>Bacillati</taxon>
        <taxon>Bacillota</taxon>
        <taxon>Clostridia</taxon>
        <taxon>Eubacteriales</taxon>
        <taxon>Butyricicoccaceae</taxon>
        <taxon>Butyricicoccus</taxon>
    </lineage>
</organism>
<dbReference type="EMBL" id="NHOC01000018">
    <property type="protein sequence ID" value="OUM19482.1"/>
    <property type="molecule type" value="Genomic_DNA"/>
</dbReference>